<name>A0ABS4TN05_9PSEU</name>
<evidence type="ECO:0000313" key="1">
    <source>
        <dbReference type="EMBL" id="MBP2325782.1"/>
    </source>
</evidence>
<dbReference type="RefSeq" id="WP_209642933.1">
    <property type="nucleotide sequence ID" value="NZ_JAGINW010000001.1"/>
</dbReference>
<proteinExistence type="predicted"/>
<reference evidence="1 2" key="1">
    <citation type="submission" date="2021-03" db="EMBL/GenBank/DDBJ databases">
        <title>Sequencing the genomes of 1000 actinobacteria strains.</title>
        <authorList>
            <person name="Klenk H.-P."/>
        </authorList>
    </citation>
    <scope>NUCLEOTIDE SEQUENCE [LARGE SCALE GENOMIC DNA]</scope>
    <source>
        <strain evidence="1 2">DSM 46670</strain>
    </source>
</reference>
<dbReference type="SUPFAM" id="SSF48452">
    <property type="entry name" value="TPR-like"/>
    <property type="match status" value="1"/>
</dbReference>
<accession>A0ABS4TN05</accession>
<organism evidence="1 2">
    <name type="scientific">Kibdelosporangium banguiense</name>
    <dbReference type="NCBI Taxonomy" id="1365924"/>
    <lineage>
        <taxon>Bacteria</taxon>
        <taxon>Bacillati</taxon>
        <taxon>Actinomycetota</taxon>
        <taxon>Actinomycetes</taxon>
        <taxon>Pseudonocardiales</taxon>
        <taxon>Pseudonocardiaceae</taxon>
        <taxon>Kibdelosporangium</taxon>
    </lineage>
</organism>
<dbReference type="EMBL" id="JAGINW010000001">
    <property type="protein sequence ID" value="MBP2325782.1"/>
    <property type="molecule type" value="Genomic_DNA"/>
</dbReference>
<sequence length="315" mass="34270">MDRRRPSGAPAQIGISDVQRLEAGTRDLRALDYQYGGGSCHRAVLSRLPRARAMLGATMPVQLTRRLDTAVADLHNLAGWTLFDHGSVPEALRHFGSALDLATRAGNKAMTANIRYRIGRVHLHYNSSGRALAEFELGRQAAQASPNTLGTAILSANVAWAYAKLGRAKEAIAALARMQDEFAAADRTEVPGWDAFFTEVDVAGMIGSVYTDLARFADPAYARRAVPALERAVSGYGDGMLRSRAFCLISLAVNHLLLQDVDHAVDVGRGAIRLGRTVRSARLRDRLRPLENEARRWSGADDLTEEIRAMLPAAS</sequence>
<keyword evidence="2" id="KW-1185">Reference proteome</keyword>
<gene>
    <name evidence="1" type="ORF">JOF56_006167</name>
</gene>
<comment type="caution">
    <text evidence="1">The sequence shown here is derived from an EMBL/GenBank/DDBJ whole genome shotgun (WGS) entry which is preliminary data.</text>
</comment>
<evidence type="ECO:0000313" key="2">
    <source>
        <dbReference type="Proteomes" id="UP001519332"/>
    </source>
</evidence>
<dbReference type="InterPro" id="IPR011990">
    <property type="entry name" value="TPR-like_helical_dom_sf"/>
</dbReference>
<dbReference type="Gene3D" id="1.25.40.10">
    <property type="entry name" value="Tetratricopeptide repeat domain"/>
    <property type="match status" value="1"/>
</dbReference>
<dbReference type="Proteomes" id="UP001519332">
    <property type="component" value="Unassembled WGS sequence"/>
</dbReference>
<protein>
    <submittedName>
        <fullName evidence="1">Tetratricopeptide (TPR) repeat protein</fullName>
    </submittedName>
</protein>